<reference evidence="1 2" key="1">
    <citation type="submission" date="2021-04" db="EMBL/GenBank/DDBJ databases">
        <authorList>
            <person name="De Guttry C."/>
            <person name="Zahm M."/>
            <person name="Klopp C."/>
            <person name="Cabau C."/>
            <person name="Louis A."/>
            <person name="Berthelot C."/>
            <person name="Parey E."/>
            <person name="Roest Crollius H."/>
            <person name="Montfort J."/>
            <person name="Robinson-Rechavi M."/>
            <person name="Bucao C."/>
            <person name="Bouchez O."/>
            <person name="Gislard M."/>
            <person name="Lluch J."/>
            <person name="Milhes M."/>
            <person name="Lampietro C."/>
            <person name="Lopez Roques C."/>
            <person name="Donnadieu C."/>
            <person name="Braasch I."/>
            <person name="Desvignes T."/>
            <person name="Postlethwait J."/>
            <person name="Bobe J."/>
            <person name="Wedekind C."/>
            <person name="Guiguen Y."/>
        </authorList>
    </citation>
    <scope>NUCLEOTIDE SEQUENCE [LARGE SCALE GENOMIC DNA]</scope>
    <source>
        <strain evidence="1">Cs_M1</strain>
        <tissue evidence="1">Blood</tissue>
    </source>
</reference>
<comment type="caution">
    <text evidence="1">The sequence shown here is derived from an EMBL/GenBank/DDBJ whole genome shotgun (WGS) entry which is preliminary data.</text>
</comment>
<organism evidence="1 2">
    <name type="scientific">Coregonus suidteri</name>
    <dbReference type="NCBI Taxonomy" id="861788"/>
    <lineage>
        <taxon>Eukaryota</taxon>
        <taxon>Metazoa</taxon>
        <taxon>Chordata</taxon>
        <taxon>Craniata</taxon>
        <taxon>Vertebrata</taxon>
        <taxon>Euteleostomi</taxon>
        <taxon>Actinopterygii</taxon>
        <taxon>Neopterygii</taxon>
        <taxon>Teleostei</taxon>
        <taxon>Protacanthopterygii</taxon>
        <taxon>Salmoniformes</taxon>
        <taxon>Salmonidae</taxon>
        <taxon>Coregoninae</taxon>
        <taxon>Coregonus</taxon>
    </lineage>
</organism>
<name>A0AAN8QCW1_9TELE</name>
<dbReference type="AlphaFoldDB" id="A0AAN8QCW1"/>
<gene>
    <name evidence="1" type="ORF">J4Q44_G00343420</name>
</gene>
<evidence type="ECO:0000313" key="2">
    <source>
        <dbReference type="Proteomes" id="UP001356427"/>
    </source>
</evidence>
<accession>A0AAN8QCW1</accession>
<keyword evidence="2" id="KW-1185">Reference proteome</keyword>
<dbReference type="Proteomes" id="UP001356427">
    <property type="component" value="Unassembled WGS sequence"/>
</dbReference>
<dbReference type="EMBL" id="JAGTTL010000034">
    <property type="protein sequence ID" value="KAK6295116.1"/>
    <property type="molecule type" value="Genomic_DNA"/>
</dbReference>
<proteinExistence type="predicted"/>
<protein>
    <submittedName>
        <fullName evidence="1">Uncharacterized protein</fullName>
    </submittedName>
</protein>
<evidence type="ECO:0000313" key="1">
    <source>
        <dbReference type="EMBL" id="KAK6295116.1"/>
    </source>
</evidence>
<sequence length="64" mass="7099">MIQHQQRASNIPSPVLPGERYKASHLTTYHWPATQSCSPCSCHWPATQSCSPCSCHWPATQSCS</sequence>
<feature type="non-terminal residue" evidence="1">
    <location>
        <position position="64"/>
    </location>
</feature>